<evidence type="ECO:0000256" key="1">
    <source>
        <dbReference type="SAM" id="MobiDB-lite"/>
    </source>
</evidence>
<dbReference type="EMBL" id="JADBGQ010000003">
    <property type="protein sequence ID" value="KAG5403126.1"/>
    <property type="molecule type" value="Genomic_DNA"/>
</dbReference>
<reference evidence="2 3" key="1">
    <citation type="submission" date="2021-03" db="EMBL/GenBank/DDBJ databases">
        <authorList>
            <person name="King G.J."/>
            <person name="Bancroft I."/>
            <person name="Baten A."/>
            <person name="Bloomfield J."/>
            <person name="Borpatragohain P."/>
            <person name="He Z."/>
            <person name="Irish N."/>
            <person name="Irwin J."/>
            <person name="Liu K."/>
            <person name="Mauleon R.P."/>
            <person name="Moore J."/>
            <person name="Morris R."/>
            <person name="Ostergaard L."/>
            <person name="Wang B."/>
            <person name="Wells R."/>
        </authorList>
    </citation>
    <scope>NUCLEOTIDE SEQUENCE [LARGE SCALE GENOMIC DNA]</scope>
    <source>
        <strain evidence="2">R-o-18</strain>
        <tissue evidence="2">Leaf</tissue>
    </source>
</reference>
<dbReference type="PANTHER" id="PTHR31029:SF9">
    <property type="entry name" value="DUF641 DOMAIN-CONTAINING PROTEIN"/>
    <property type="match status" value="1"/>
</dbReference>
<sequence>MEKFLVPREPSPPKSTTVIRRRPWKRSLIELNGRLESRYRHEVYTLLAHSYSEIGRFSHLYHLNERPCHTHISDILHGIDSSSTGGVAGLEFDNQGIYIVSVTTSGCLTVHDFDSLYCHSKLAPDCVEDESKHVVHLSFPPGREFNVARWNPTNQNEVACTSRKRDKVSIFDISYMSPKPTEELQTRQKLSIIGRKTSSGLSDVAINRNGDSRVFSPDTLGTVHVWDRRAGVSPCIELSTNRYDSLKSIQIHVDNQTIFGAGKEGIIHIWDLRGGTNSTAFQSRKDMSHLPLASLHLAPMLQKIASLKAQSEIVPKEIHSINVNPSAPHQLAFHLDDGWSGVLDIYKSEVTHVHCPPPAWLDGFNNSADLILRKPTWLPTSSIYVAGSMSEKGIHFLDFHPSSRSPCHVDYDEDSQRKEKRDKCNHSNKFVSLSESVTGCAAHPLNSMIVAGTQKSSLLLIAQRHCSSTTETTSSSSHPFLARSHSPPLFYSCFMASSETRMKKGRAKEAAIANGVKVRSLQAGFMQKSSPSSTHSIRIPSSSSASRPLPNLSAHDYPVFTPSYEDEPASTYYHKNLTLSEHWDESDVGLVEGDEDLDLRHTYHSDSYKTSASRNTSNPQQDSHHHHQSHVLSYALRSPPLHSCTSATSNCGSVSSCNEYKQRGFDTMSLNNSNLVVPLTDSHSVAVSSHPRNRGGRGMSWLFPKLKRNPNRTDISEEVFKDSGSDIEKLKRELMEANRSRDAALTQVSEMRTSLGEFSEKLQYLESYCDGLKKALREAVSRKKNSEMPVSEDVMVEGFLQIVSESRLSIKQFLKTLVTEIDEEDSNLISNINALLQPHNLSFTSKHSKTIQYHLEAIISQSVQQDFENCVFQKNGKPKLLDQEQERQANFSSFASLRNLSWSEVLKKGTKYYSEEFSSFCDEKMSFIITTLKWTRPWSEQMLQAFFVAAKCVWLLHLLAFSFKPALGILRVEENREFETSYMEDMGADRDRQRSLTSRGPAWVKVMVMPGFYVQDRVLRCKVLCRYKSLG</sequence>
<dbReference type="SUPFAM" id="SSF50978">
    <property type="entry name" value="WD40 repeat-like"/>
    <property type="match status" value="1"/>
</dbReference>
<name>A0ABQ7MWP9_BRACM</name>
<dbReference type="Proteomes" id="UP000823674">
    <property type="component" value="Chromosome A03"/>
</dbReference>
<gene>
    <name evidence="2" type="primary">A03p005920.1_BraROA</name>
    <name evidence="2" type="ORF">IGI04_009245</name>
</gene>
<accession>A0ABQ7MWP9</accession>
<keyword evidence="3" id="KW-1185">Reference proteome</keyword>
<feature type="region of interest" description="Disordered" evidence="1">
    <location>
        <begin position="606"/>
        <end position="631"/>
    </location>
</feature>
<proteinExistence type="predicted"/>
<dbReference type="PANTHER" id="PTHR31029">
    <property type="entry name" value="CYCLIN-DEPENDENT KINASE-LIKE PROTEIN"/>
    <property type="match status" value="1"/>
</dbReference>
<feature type="region of interest" description="Disordered" evidence="1">
    <location>
        <begin position="525"/>
        <end position="552"/>
    </location>
</feature>
<dbReference type="Gene3D" id="2.130.10.10">
    <property type="entry name" value="YVTN repeat-like/Quinoprotein amine dehydrogenase"/>
    <property type="match status" value="1"/>
</dbReference>
<evidence type="ECO:0000313" key="3">
    <source>
        <dbReference type="Proteomes" id="UP000823674"/>
    </source>
</evidence>
<evidence type="ECO:0008006" key="4">
    <source>
        <dbReference type="Google" id="ProtNLM"/>
    </source>
</evidence>
<dbReference type="InterPro" id="IPR036322">
    <property type="entry name" value="WD40_repeat_dom_sf"/>
</dbReference>
<protein>
    <recommendedName>
        <fullName evidence="4">Transducin/WD40 repeat-like superfamily protein</fullName>
    </recommendedName>
</protein>
<organism evidence="2 3">
    <name type="scientific">Brassica rapa subsp. trilocularis</name>
    <dbReference type="NCBI Taxonomy" id="1813537"/>
    <lineage>
        <taxon>Eukaryota</taxon>
        <taxon>Viridiplantae</taxon>
        <taxon>Streptophyta</taxon>
        <taxon>Embryophyta</taxon>
        <taxon>Tracheophyta</taxon>
        <taxon>Spermatophyta</taxon>
        <taxon>Magnoliopsida</taxon>
        <taxon>eudicotyledons</taxon>
        <taxon>Gunneridae</taxon>
        <taxon>Pentapetalae</taxon>
        <taxon>rosids</taxon>
        <taxon>malvids</taxon>
        <taxon>Brassicales</taxon>
        <taxon>Brassicaceae</taxon>
        <taxon>Brassiceae</taxon>
        <taxon>Brassica</taxon>
    </lineage>
</organism>
<feature type="compositionally biased region" description="Low complexity" evidence="1">
    <location>
        <begin position="529"/>
        <end position="552"/>
    </location>
</feature>
<dbReference type="InterPro" id="IPR042316">
    <property type="entry name" value="IRKI-like"/>
</dbReference>
<feature type="compositionally biased region" description="Polar residues" evidence="1">
    <location>
        <begin position="608"/>
        <end position="619"/>
    </location>
</feature>
<dbReference type="InterPro" id="IPR015943">
    <property type="entry name" value="WD40/YVTN_repeat-like_dom_sf"/>
</dbReference>
<comment type="caution">
    <text evidence="2">The sequence shown here is derived from an EMBL/GenBank/DDBJ whole genome shotgun (WGS) entry which is preliminary data.</text>
</comment>
<evidence type="ECO:0000313" key="2">
    <source>
        <dbReference type="EMBL" id="KAG5403126.1"/>
    </source>
</evidence>